<keyword evidence="2" id="KW-1185">Reference proteome</keyword>
<organism evidence="1 2">
    <name type="scientific">Smittium culicis</name>
    <dbReference type="NCBI Taxonomy" id="133412"/>
    <lineage>
        <taxon>Eukaryota</taxon>
        <taxon>Fungi</taxon>
        <taxon>Fungi incertae sedis</taxon>
        <taxon>Zoopagomycota</taxon>
        <taxon>Kickxellomycotina</taxon>
        <taxon>Harpellomycetes</taxon>
        <taxon>Harpellales</taxon>
        <taxon>Legeriomycetaceae</taxon>
        <taxon>Smittium</taxon>
    </lineage>
</organism>
<dbReference type="EMBL" id="LSSM01001392">
    <property type="protein sequence ID" value="OMJ26732.1"/>
    <property type="molecule type" value="Genomic_DNA"/>
</dbReference>
<dbReference type="Proteomes" id="UP000187429">
    <property type="component" value="Unassembled WGS sequence"/>
</dbReference>
<protein>
    <submittedName>
        <fullName evidence="1">Uncharacterized protein</fullName>
    </submittedName>
</protein>
<name>A0A1R1YIK1_9FUNG</name>
<dbReference type="OrthoDB" id="10411985at2759"/>
<gene>
    <name evidence="1" type="ORF">AYI69_g3861</name>
</gene>
<evidence type="ECO:0000313" key="2">
    <source>
        <dbReference type="Proteomes" id="UP000187429"/>
    </source>
</evidence>
<proteinExistence type="predicted"/>
<comment type="caution">
    <text evidence="1">The sequence shown here is derived from an EMBL/GenBank/DDBJ whole genome shotgun (WGS) entry which is preliminary data.</text>
</comment>
<dbReference type="AlphaFoldDB" id="A0A1R1YIK1"/>
<reference evidence="2" key="1">
    <citation type="submission" date="2017-01" db="EMBL/GenBank/DDBJ databases">
        <authorList>
            <person name="Wang Y."/>
            <person name="White M."/>
            <person name="Kvist S."/>
            <person name="Moncalvo J.-M."/>
        </authorList>
    </citation>
    <scope>NUCLEOTIDE SEQUENCE [LARGE SCALE GENOMIC DNA]</scope>
    <source>
        <strain evidence="2">ID-206-W2</strain>
    </source>
</reference>
<accession>A0A1R1YIK1</accession>
<evidence type="ECO:0000313" key="1">
    <source>
        <dbReference type="EMBL" id="OMJ26732.1"/>
    </source>
</evidence>
<sequence length="130" mass="15252">MIPNQQNAPPFIQISDIHLYLPTYSEKGDEISFPRWYSGCIDELKALGFQNEDQAVLLLARQLRGNAKQIYDAYNYENQKITSIEVFKPVLEPKFIDDNYEIKLRYRLLNLKQTGSISKMKRTFLETTKK</sequence>